<dbReference type="InterPro" id="IPR052910">
    <property type="entry name" value="ABC-Purine-Binding"/>
</dbReference>
<reference evidence="3" key="1">
    <citation type="journal article" date="2021" name="PeerJ">
        <title>Extensive microbial diversity within the chicken gut microbiome revealed by metagenomics and culture.</title>
        <authorList>
            <person name="Gilroy R."/>
            <person name="Ravi A."/>
            <person name="Getino M."/>
            <person name="Pursley I."/>
            <person name="Horton D.L."/>
            <person name="Alikhan N.F."/>
            <person name="Baker D."/>
            <person name="Gharbi K."/>
            <person name="Hall N."/>
            <person name="Watson M."/>
            <person name="Adriaenssens E.M."/>
            <person name="Foster-Nyarko E."/>
            <person name="Jarju S."/>
            <person name="Secka A."/>
            <person name="Antonio M."/>
            <person name="Oren A."/>
            <person name="Chaudhuri R.R."/>
            <person name="La Ragione R."/>
            <person name="Hildebrand F."/>
            <person name="Pallen M.J."/>
        </authorList>
    </citation>
    <scope>NUCLEOTIDE SEQUENCE</scope>
    <source>
        <strain evidence="3">CHK178-16964</strain>
    </source>
</reference>
<proteinExistence type="predicted"/>
<accession>A0A9D2KNL6</accession>
<dbReference type="AlphaFoldDB" id="A0A9D2KNL6"/>
<organism evidence="3 4">
    <name type="scientific">Candidatus Lachnoclostridium stercoravium</name>
    <dbReference type="NCBI Taxonomy" id="2838633"/>
    <lineage>
        <taxon>Bacteria</taxon>
        <taxon>Bacillati</taxon>
        <taxon>Bacillota</taxon>
        <taxon>Clostridia</taxon>
        <taxon>Lachnospirales</taxon>
        <taxon>Lachnospiraceae</taxon>
    </lineage>
</organism>
<evidence type="ECO:0000313" key="3">
    <source>
        <dbReference type="EMBL" id="HJA71304.1"/>
    </source>
</evidence>
<comment type="caution">
    <text evidence="3">The sequence shown here is derived from an EMBL/GenBank/DDBJ whole genome shotgun (WGS) entry which is preliminary data.</text>
</comment>
<feature type="domain" description="ABC transporter substrate-binding protein PnrA-like" evidence="2">
    <location>
        <begin position="292"/>
        <end position="451"/>
    </location>
</feature>
<evidence type="ECO:0000256" key="1">
    <source>
        <dbReference type="ARBA" id="ARBA00022729"/>
    </source>
</evidence>
<protein>
    <submittedName>
        <fullName evidence="3">BMP family ABC transporter substrate-binding protein</fullName>
    </submittedName>
</protein>
<dbReference type="Pfam" id="PF02608">
    <property type="entry name" value="Bmp"/>
    <property type="match status" value="1"/>
</dbReference>
<dbReference type="Proteomes" id="UP000823900">
    <property type="component" value="Unassembled WGS sequence"/>
</dbReference>
<dbReference type="PANTHER" id="PTHR43208">
    <property type="entry name" value="ABC TRANSPORTER SUBSTRATE-BINDING PROTEIN"/>
    <property type="match status" value="1"/>
</dbReference>
<evidence type="ECO:0000313" key="4">
    <source>
        <dbReference type="Proteomes" id="UP000823900"/>
    </source>
</evidence>
<reference evidence="3" key="2">
    <citation type="submission" date="2021-04" db="EMBL/GenBank/DDBJ databases">
        <authorList>
            <person name="Gilroy R."/>
        </authorList>
    </citation>
    <scope>NUCLEOTIDE SEQUENCE</scope>
    <source>
        <strain evidence="3">CHK178-16964</strain>
    </source>
</reference>
<evidence type="ECO:0000259" key="2">
    <source>
        <dbReference type="Pfam" id="PF02608"/>
    </source>
</evidence>
<dbReference type="Gene3D" id="3.40.50.2300">
    <property type="match status" value="2"/>
</dbReference>
<sequence>MATEAYGKALRMAQRAYRSDITRGRYPYLQVLDELLSFTNVEAEADLGLVDIPLDQVVGTKTAGRTRAFASNFMPLLGEDSEFAMKWISLYRAHMDEGIRDPIIAYEFMNRFYVVEGNKRVSVLKYVGAVSIPGYVTRVIPKRSEEKENRLYYEFLDFYRDSQINYIWFSELGSFPRLCSLIGKDQGEAWSDDDRTLFRSSYIHFSDVYKEKGGDRLSITCGDAFLVYLGIYGYEGMADKTYALLRQELSKIWDDLELYPEKPSMKLVMQPVSGGEAPIIKKLIPTPPPVLKVAFIHDKTAETSGWTYGHELGRMYLESAMEGTVKTAAYDQAGDEKGCLAAIGQAVRDGCTVIFTTSSKFLGASIKAAVQYPSVKILNCSVNTYCGHLRTYYGRLYEAKFLSGLLAGILTDTDAIGYIADYPIFGMTANINAFALGVKMVNPRARVFLAWSTQKGSDPEKLFRENHVGFVSGQDLAAPGQATRSFGLYDIRDGKMVNIAFPVWHWGKFYERILRSIQNGRWKRALADQPSSSVNYWWGLSSGMIDFIASKNIPKDTAKLLDIFKNQITIGQFNPFSGPIADNQGKLQCADKETLSPEKIITMDWLAENVCGYIPGLKELTAEAQEVVKIQGVRQDDIG</sequence>
<dbReference type="InterPro" id="IPR003760">
    <property type="entry name" value="PnrA-like"/>
</dbReference>
<keyword evidence="1" id="KW-0732">Signal</keyword>
<dbReference type="PANTHER" id="PTHR43208:SF1">
    <property type="entry name" value="ABC TRANSPORTER SUBSTRATE-BINDING PROTEIN"/>
    <property type="match status" value="1"/>
</dbReference>
<dbReference type="EMBL" id="DWZA01000060">
    <property type="protein sequence ID" value="HJA71304.1"/>
    <property type="molecule type" value="Genomic_DNA"/>
</dbReference>
<gene>
    <name evidence="3" type="ORF">IAA07_06935</name>
</gene>
<name>A0A9D2KNL6_9FIRM</name>
<dbReference type="GO" id="GO:0005886">
    <property type="term" value="C:plasma membrane"/>
    <property type="evidence" value="ECO:0007669"/>
    <property type="project" value="InterPro"/>
</dbReference>